<comment type="caution">
    <text evidence="1">The sequence shown here is derived from an EMBL/GenBank/DDBJ whole genome shotgun (WGS) entry which is preliminary data.</text>
</comment>
<dbReference type="SUPFAM" id="SSF49899">
    <property type="entry name" value="Concanavalin A-like lectins/glucanases"/>
    <property type="match status" value="1"/>
</dbReference>
<proteinExistence type="predicted"/>
<accession>K2G3G4</accession>
<gene>
    <name evidence="1" type="ORF">ACD_2C00106G0004</name>
</gene>
<dbReference type="InterPro" id="IPR013320">
    <property type="entry name" value="ConA-like_dom_sf"/>
</dbReference>
<dbReference type="EMBL" id="AMFJ01000106">
    <property type="protein sequence ID" value="EKE29753.1"/>
    <property type="molecule type" value="Genomic_DNA"/>
</dbReference>
<organism evidence="1">
    <name type="scientific">uncultured bacterium</name>
    <name type="common">gcode 4</name>
    <dbReference type="NCBI Taxonomy" id="1234023"/>
    <lineage>
        <taxon>Bacteria</taxon>
        <taxon>environmental samples</taxon>
    </lineage>
</organism>
<protein>
    <recommendedName>
        <fullName evidence="2">Laminin G domain-containing protein</fullName>
    </recommendedName>
</protein>
<dbReference type="AlphaFoldDB" id="K2G3G4"/>
<evidence type="ECO:0008006" key="2">
    <source>
        <dbReference type="Google" id="ProtNLM"/>
    </source>
</evidence>
<sequence length="357" mass="42245">MHEKILKTELTTLTIQIIPGQKCRFYDFWRINLHYRTIQWELWANLLQQIIRQDFLMKNEIVYESLIQTWAASSPTFTPLQDTIPAWSGFDITTVAQTAWKVAVIDNSYTSLPGAGSIIFNWYTWTGNTIIGWGNVSIIDSYTKLLMHWDNLANPWTFIDSAGKTIIKSWNATQTWAQSRFWSSSIYLDWTSSTMLSLADNDDWDFWTWDFTIDFWVKTTQAWQAVLIYQWDKDWISTTVSNILMINTTWKITYSPNYTQYPSHNNIISTQSINDGFWHHIAIVRNGNYFRMYIDWTETWTALNMSWTIPNKTDQLSIGSMPWNNYYNRLTGYLDEIRISKWIARWSWNFAVPSSPY</sequence>
<dbReference type="CDD" id="cd00110">
    <property type="entry name" value="LamG"/>
    <property type="match status" value="1"/>
</dbReference>
<name>K2G3G4_9BACT</name>
<dbReference type="Gene3D" id="2.60.120.200">
    <property type="match status" value="1"/>
</dbReference>
<evidence type="ECO:0000313" key="1">
    <source>
        <dbReference type="EMBL" id="EKE29753.1"/>
    </source>
</evidence>
<dbReference type="InterPro" id="IPR001791">
    <property type="entry name" value="Laminin_G"/>
</dbReference>
<reference evidence="1" key="1">
    <citation type="journal article" date="2012" name="Science">
        <title>Fermentation, hydrogen, and sulfur metabolism in multiple uncultivated bacterial phyla.</title>
        <authorList>
            <person name="Wrighton K.C."/>
            <person name="Thomas B.C."/>
            <person name="Sharon I."/>
            <person name="Miller C.S."/>
            <person name="Castelle C.J."/>
            <person name="VerBerkmoes N.C."/>
            <person name="Wilkins M.J."/>
            <person name="Hettich R.L."/>
            <person name="Lipton M.S."/>
            <person name="Williams K.H."/>
            <person name="Long P.E."/>
            <person name="Banfield J.F."/>
        </authorList>
    </citation>
    <scope>NUCLEOTIDE SEQUENCE [LARGE SCALE GENOMIC DNA]</scope>
</reference>
<dbReference type="Pfam" id="PF13385">
    <property type="entry name" value="Laminin_G_3"/>
    <property type="match status" value="1"/>
</dbReference>